<keyword evidence="3 11" id="KW-0813">Transport</keyword>
<evidence type="ECO:0000256" key="4">
    <source>
        <dbReference type="ARBA" id="ARBA00022475"/>
    </source>
</evidence>
<feature type="transmembrane region" description="Helical" evidence="11">
    <location>
        <begin position="302"/>
        <end position="324"/>
    </location>
</feature>
<keyword evidence="7 11" id="KW-1133">Transmembrane helix</keyword>
<dbReference type="Pfam" id="PF02931">
    <property type="entry name" value="Neur_chan_LBD"/>
    <property type="match status" value="1"/>
</dbReference>
<evidence type="ECO:0000259" key="12">
    <source>
        <dbReference type="Pfam" id="PF02931"/>
    </source>
</evidence>
<dbReference type="AlphaFoldDB" id="A0AA36HFF1"/>
<evidence type="ECO:0000256" key="8">
    <source>
        <dbReference type="ARBA" id="ARBA00023065"/>
    </source>
</evidence>
<sequence>MIISYLARIVLLLPDLSASDNDRLVSIAQSSDPRNEHRMYPASREVPHYKAANTARGAQTSEFPDSIHYIHPRKHEPDKFLDEECISINETLRKQLLQELFSDAYDKNNLPSTNSTEVIVELTVQSITEISEFSSSFKADVWFSQIWRDPRLDFTERNYCIQNISLAAHKLPQLWSPNVCFVNSKKVEIHSSPSKNILLLIFPNGTVWLNFRVSLVGPCKLDLTYFPMDRQSCNLIFESYSFNTAEVHIVWRDWEPVSIPDPDSKNLPDFELVHFMHRNATLVYTAGLWDQLEVEFTFRRLYGYYVLQAYMPTYLSVFISWIAFWIDTKALPARITLGVSSLMALTFQFGNIVKNLPRVSYVKALDIWMFGCVGFIFLSLVELAVVGFADKLEAKRKRSQRMQEQSLMRTDSEHQWLSRLQRNVLSDAGGTNYLVSGSLPAEGNGNAQRARDERYRRQVRVEHPNYVNGERIDEMSAKLFPLLFTAFNIFYWFYYIGMSG</sequence>
<dbReference type="InterPro" id="IPR006029">
    <property type="entry name" value="Neurotrans-gated_channel_TM"/>
</dbReference>
<dbReference type="PRINTS" id="PR00252">
    <property type="entry name" value="NRIONCHANNEL"/>
</dbReference>
<evidence type="ECO:0000256" key="3">
    <source>
        <dbReference type="ARBA" id="ARBA00022448"/>
    </source>
</evidence>
<evidence type="ECO:0000313" key="15">
    <source>
        <dbReference type="Proteomes" id="UP001176961"/>
    </source>
</evidence>
<dbReference type="PANTHER" id="PTHR18945">
    <property type="entry name" value="NEUROTRANSMITTER GATED ION CHANNEL"/>
    <property type="match status" value="1"/>
</dbReference>
<evidence type="ECO:0000256" key="9">
    <source>
        <dbReference type="ARBA" id="ARBA00023136"/>
    </source>
</evidence>
<dbReference type="PROSITE" id="PS00236">
    <property type="entry name" value="NEUROTR_ION_CHANNEL"/>
    <property type="match status" value="1"/>
</dbReference>
<evidence type="ECO:0000256" key="5">
    <source>
        <dbReference type="ARBA" id="ARBA00022692"/>
    </source>
</evidence>
<comment type="subcellular location">
    <subcellularLocation>
        <location evidence="2">Cell membrane</location>
    </subcellularLocation>
    <subcellularLocation>
        <location evidence="1">Membrane</location>
        <topology evidence="1">Multi-pass membrane protein</topology>
    </subcellularLocation>
</comment>
<dbReference type="GO" id="GO:0005230">
    <property type="term" value="F:extracellular ligand-gated monoatomic ion channel activity"/>
    <property type="evidence" value="ECO:0007669"/>
    <property type="project" value="InterPro"/>
</dbReference>
<dbReference type="SUPFAM" id="SSF90112">
    <property type="entry name" value="Neurotransmitter-gated ion-channel transmembrane pore"/>
    <property type="match status" value="1"/>
</dbReference>
<evidence type="ECO:0000256" key="1">
    <source>
        <dbReference type="ARBA" id="ARBA00004141"/>
    </source>
</evidence>
<feature type="transmembrane region" description="Helical" evidence="11">
    <location>
        <begin position="331"/>
        <end position="347"/>
    </location>
</feature>
<evidence type="ECO:0000256" key="2">
    <source>
        <dbReference type="ARBA" id="ARBA00004236"/>
    </source>
</evidence>
<keyword evidence="10 11" id="KW-0407">Ion channel</keyword>
<dbReference type="InterPro" id="IPR006201">
    <property type="entry name" value="Neur_channel"/>
</dbReference>
<name>A0AA36HFF1_CYLNA</name>
<dbReference type="InterPro" id="IPR006202">
    <property type="entry name" value="Neur_chan_lig-bd"/>
</dbReference>
<dbReference type="Proteomes" id="UP001176961">
    <property type="component" value="Unassembled WGS sequence"/>
</dbReference>
<dbReference type="CDD" id="cd19049">
    <property type="entry name" value="LGIC_TM_anion"/>
    <property type="match status" value="1"/>
</dbReference>
<dbReference type="GO" id="GO:0005886">
    <property type="term" value="C:plasma membrane"/>
    <property type="evidence" value="ECO:0007669"/>
    <property type="project" value="UniProtKB-SubCell"/>
</dbReference>
<dbReference type="EMBL" id="CATQJL010000326">
    <property type="protein sequence ID" value="CAJ0609820.1"/>
    <property type="molecule type" value="Genomic_DNA"/>
</dbReference>
<dbReference type="InterPro" id="IPR036719">
    <property type="entry name" value="Neuro-gated_channel_TM_sf"/>
</dbReference>
<dbReference type="InterPro" id="IPR038050">
    <property type="entry name" value="Neuro_actylchol_rec"/>
</dbReference>
<dbReference type="FunFam" id="1.20.58.390:FF:000039">
    <property type="entry name" value="Ligand-Gated ion Channel"/>
    <property type="match status" value="1"/>
</dbReference>
<feature type="domain" description="Neurotransmitter-gated ion-channel ligand-binding" evidence="12">
    <location>
        <begin position="94"/>
        <end position="301"/>
    </location>
</feature>
<feature type="chain" id="PRO_5041486756" evidence="11">
    <location>
        <begin position="19"/>
        <end position="500"/>
    </location>
</feature>
<dbReference type="Gene3D" id="1.20.58.390">
    <property type="entry name" value="Neurotransmitter-gated ion-channel transmembrane domain"/>
    <property type="match status" value="1"/>
</dbReference>
<dbReference type="SUPFAM" id="SSF63712">
    <property type="entry name" value="Nicotinic receptor ligand binding domain-like"/>
    <property type="match status" value="1"/>
</dbReference>
<proteinExistence type="inferred from homology"/>
<accession>A0AA36HFF1</accession>
<keyword evidence="15" id="KW-1185">Reference proteome</keyword>
<dbReference type="InterPro" id="IPR036734">
    <property type="entry name" value="Neur_chan_lig-bd_sf"/>
</dbReference>
<feature type="domain" description="Neurotransmitter-gated ion-channel transmembrane" evidence="13">
    <location>
        <begin position="310"/>
        <end position="407"/>
    </location>
</feature>
<organism evidence="14 15">
    <name type="scientific">Cylicocyclus nassatus</name>
    <name type="common">Nematode worm</name>
    <dbReference type="NCBI Taxonomy" id="53992"/>
    <lineage>
        <taxon>Eukaryota</taxon>
        <taxon>Metazoa</taxon>
        <taxon>Ecdysozoa</taxon>
        <taxon>Nematoda</taxon>
        <taxon>Chromadorea</taxon>
        <taxon>Rhabditida</taxon>
        <taxon>Rhabditina</taxon>
        <taxon>Rhabditomorpha</taxon>
        <taxon>Strongyloidea</taxon>
        <taxon>Strongylidae</taxon>
        <taxon>Cylicocyclus</taxon>
    </lineage>
</organism>
<keyword evidence="4" id="KW-1003">Cell membrane</keyword>
<evidence type="ECO:0000313" key="14">
    <source>
        <dbReference type="EMBL" id="CAJ0609820.1"/>
    </source>
</evidence>
<dbReference type="CDD" id="cd18990">
    <property type="entry name" value="LGIC_ECD_GABAAR"/>
    <property type="match status" value="1"/>
</dbReference>
<keyword evidence="5 11" id="KW-0812">Transmembrane</keyword>
<evidence type="ECO:0000256" key="7">
    <source>
        <dbReference type="ARBA" id="ARBA00022989"/>
    </source>
</evidence>
<dbReference type="Pfam" id="PF02932">
    <property type="entry name" value="Neur_chan_memb"/>
    <property type="match status" value="1"/>
</dbReference>
<dbReference type="GO" id="GO:0004888">
    <property type="term" value="F:transmembrane signaling receptor activity"/>
    <property type="evidence" value="ECO:0007669"/>
    <property type="project" value="InterPro"/>
</dbReference>
<dbReference type="InterPro" id="IPR018000">
    <property type="entry name" value="Neurotransmitter_ion_chnl_CS"/>
</dbReference>
<feature type="transmembrane region" description="Helical" evidence="11">
    <location>
        <begin position="479"/>
        <end position="497"/>
    </location>
</feature>
<evidence type="ECO:0000256" key="11">
    <source>
        <dbReference type="RuleBase" id="RU000687"/>
    </source>
</evidence>
<feature type="transmembrane region" description="Helical" evidence="11">
    <location>
        <begin position="367"/>
        <end position="389"/>
    </location>
</feature>
<dbReference type="FunFam" id="2.70.170.10:FF:000034">
    <property type="entry name" value="Ligand-Gated ion Channel"/>
    <property type="match status" value="1"/>
</dbReference>
<comment type="similarity">
    <text evidence="11">Belongs to the ligand-gated ion channel (TC 1.A.9) family.</text>
</comment>
<keyword evidence="9 11" id="KW-0472">Membrane</keyword>
<keyword evidence="6 11" id="KW-0732">Signal</keyword>
<reference evidence="14" key="1">
    <citation type="submission" date="2023-07" db="EMBL/GenBank/DDBJ databases">
        <authorList>
            <consortium name="CYATHOMIX"/>
        </authorList>
    </citation>
    <scope>NUCLEOTIDE SEQUENCE</scope>
    <source>
        <strain evidence="14">N/A</strain>
    </source>
</reference>
<dbReference type="PRINTS" id="PR00253">
    <property type="entry name" value="GABAARECEPTR"/>
</dbReference>
<dbReference type="Gene3D" id="2.70.170.10">
    <property type="entry name" value="Neurotransmitter-gated ion-channel ligand-binding domain"/>
    <property type="match status" value="1"/>
</dbReference>
<dbReference type="NCBIfam" id="TIGR00860">
    <property type="entry name" value="LIC"/>
    <property type="match status" value="1"/>
</dbReference>
<evidence type="ECO:0000256" key="10">
    <source>
        <dbReference type="ARBA" id="ARBA00023303"/>
    </source>
</evidence>
<evidence type="ECO:0000259" key="13">
    <source>
        <dbReference type="Pfam" id="PF02932"/>
    </source>
</evidence>
<dbReference type="InterPro" id="IPR006028">
    <property type="entry name" value="GABAA/Glycine_rcpt"/>
</dbReference>
<comment type="caution">
    <text evidence="14">The sequence shown here is derived from an EMBL/GenBank/DDBJ whole genome shotgun (WGS) entry which is preliminary data.</text>
</comment>
<keyword evidence="8 11" id="KW-0406">Ion transport</keyword>
<gene>
    <name evidence="14" type="ORF">CYNAS_LOCUS21803</name>
</gene>
<feature type="signal peptide" evidence="11">
    <location>
        <begin position="1"/>
        <end position="18"/>
    </location>
</feature>
<evidence type="ECO:0000256" key="6">
    <source>
        <dbReference type="ARBA" id="ARBA00022729"/>
    </source>
</evidence>
<protein>
    <submittedName>
        <fullName evidence="14">Uncharacterized protein</fullName>
    </submittedName>
</protein>